<accession>E6PRV7</accession>
<evidence type="ECO:0000259" key="2">
    <source>
        <dbReference type="Pfam" id="PF07786"/>
    </source>
</evidence>
<gene>
    <name evidence="3" type="ORF">CARN2_3137</name>
</gene>
<organism evidence="3">
    <name type="scientific">mine drainage metagenome</name>
    <dbReference type="NCBI Taxonomy" id="410659"/>
    <lineage>
        <taxon>unclassified sequences</taxon>
        <taxon>metagenomes</taxon>
        <taxon>ecological metagenomes</taxon>
    </lineage>
</organism>
<feature type="transmembrane region" description="Helical" evidence="1">
    <location>
        <begin position="97"/>
        <end position="116"/>
    </location>
</feature>
<reference evidence="3" key="1">
    <citation type="submission" date="2009-10" db="EMBL/GenBank/DDBJ databases">
        <title>Diversity of trophic interactions inside an arsenic-rich microbial ecosystem.</title>
        <authorList>
            <person name="Bertin P.N."/>
            <person name="Heinrich-Salmeron A."/>
            <person name="Pelletier E."/>
            <person name="Goulhen-Chollet F."/>
            <person name="Arsene-Ploetze F."/>
            <person name="Gallien S."/>
            <person name="Calteau A."/>
            <person name="Vallenet D."/>
            <person name="Casiot C."/>
            <person name="Chane-Woon-Ming B."/>
            <person name="Giloteaux L."/>
            <person name="Barakat M."/>
            <person name="Bonnefoy V."/>
            <person name="Bruneel O."/>
            <person name="Chandler M."/>
            <person name="Cleiss J."/>
            <person name="Duran R."/>
            <person name="Elbaz-Poulichet F."/>
            <person name="Fonknechten N."/>
            <person name="Lauga B."/>
            <person name="Mornico D."/>
            <person name="Ortet P."/>
            <person name="Schaeffer C."/>
            <person name="Siguier P."/>
            <person name="Alexander Thil Smith A."/>
            <person name="Van Dorsselaer A."/>
            <person name="Weissenbach J."/>
            <person name="Medigue C."/>
            <person name="Le Paslier D."/>
        </authorList>
    </citation>
    <scope>NUCLEOTIDE SEQUENCE</scope>
</reference>
<evidence type="ECO:0000256" key="1">
    <source>
        <dbReference type="SAM" id="Phobius"/>
    </source>
</evidence>
<proteinExistence type="predicted"/>
<feature type="transmembrane region" description="Helical" evidence="1">
    <location>
        <begin position="228"/>
        <end position="251"/>
    </location>
</feature>
<feature type="domain" description="Heparan-alpha-glucosaminide N-acetyltransferase catalytic" evidence="2">
    <location>
        <begin position="24"/>
        <end position="241"/>
    </location>
</feature>
<protein>
    <recommendedName>
        <fullName evidence="2">Heparan-alpha-glucosaminide N-acetyltransferase catalytic domain-containing protein</fullName>
    </recommendedName>
</protein>
<dbReference type="AlphaFoldDB" id="E6PRV7"/>
<dbReference type="InterPro" id="IPR012429">
    <property type="entry name" value="HGSNAT_cat"/>
</dbReference>
<feature type="transmembrane region" description="Helical" evidence="1">
    <location>
        <begin position="188"/>
        <end position="208"/>
    </location>
</feature>
<dbReference type="EMBL" id="CABM01000046">
    <property type="protein sequence ID" value="CBH97663.1"/>
    <property type="molecule type" value="Genomic_DNA"/>
</dbReference>
<keyword evidence="1" id="KW-1133">Transmembrane helix</keyword>
<name>E6PRV7_9ZZZZ</name>
<comment type="caution">
    <text evidence="3">The sequence shown here is derived from an EMBL/GenBank/DDBJ whole genome shotgun (WGS) entry which is preliminary data.</text>
</comment>
<evidence type="ECO:0000313" key="3">
    <source>
        <dbReference type="EMBL" id="CBH97663.1"/>
    </source>
</evidence>
<dbReference type="Pfam" id="PF07786">
    <property type="entry name" value="HGSNAT_cat"/>
    <property type="match status" value="1"/>
</dbReference>
<feature type="transmembrane region" description="Helical" evidence="1">
    <location>
        <begin position="148"/>
        <end position="168"/>
    </location>
</feature>
<keyword evidence="1" id="KW-0812">Transmembrane</keyword>
<keyword evidence="1" id="KW-0472">Membrane</keyword>
<sequence length="258" mass="29210">MPEPFAMAAMNQATSPSFGPRRVRLGGLDTLRGLAIVWMMSFHFSFDLNWFGFIHADFYTSPWWLWQRICIVSLFLFSAGLAQSYGDARGRREAAFWKRWGQIFGCGLLVVVGSYLAFPQSFIYFGILQGVAAMLLVHHLLSRRLGAWVLLLAPLAIAAPQLWGHPLFNPPLWNWTGLITQKPITEDYVPLLPWIGVFWVGSGLGVLLQRVDFKPLAVLPSVRPLAFLGRWPLTIYMLHQPVFVGLVWLAFHLKSISI</sequence>
<feature type="transmembrane region" description="Helical" evidence="1">
    <location>
        <begin position="65"/>
        <end position="85"/>
    </location>
</feature>
<feature type="transmembrane region" description="Helical" evidence="1">
    <location>
        <begin position="31"/>
        <end position="53"/>
    </location>
</feature>